<dbReference type="GO" id="GO:0006955">
    <property type="term" value="P:immune response"/>
    <property type="evidence" value="ECO:0007669"/>
    <property type="project" value="InterPro"/>
</dbReference>
<comment type="caution">
    <text evidence="4">The sequence shown here is derived from an EMBL/GenBank/DDBJ whole genome shotgun (WGS) entry which is preliminary data.</text>
</comment>
<feature type="signal peptide" evidence="2">
    <location>
        <begin position="1"/>
        <end position="27"/>
    </location>
</feature>
<feature type="chain" id="PRO_5024283189" description="Chemokine interleukin-8-like domain-containing protein" evidence="2">
    <location>
        <begin position="28"/>
        <end position="86"/>
    </location>
</feature>
<evidence type="ECO:0000313" key="5">
    <source>
        <dbReference type="Proteomes" id="UP000327468"/>
    </source>
</evidence>
<dbReference type="InterPro" id="IPR001811">
    <property type="entry name" value="Chemokine_IL8-like_dom"/>
</dbReference>
<evidence type="ECO:0000256" key="2">
    <source>
        <dbReference type="SAM" id="SignalP"/>
    </source>
</evidence>
<accession>A0A5N5NVU3</accession>
<dbReference type="InterPro" id="IPR036048">
    <property type="entry name" value="Interleukin_8-like_sf"/>
</dbReference>
<dbReference type="GO" id="GO:0005615">
    <property type="term" value="C:extracellular space"/>
    <property type="evidence" value="ECO:0007669"/>
    <property type="project" value="UniProtKB-KW"/>
</dbReference>
<evidence type="ECO:0000313" key="4">
    <source>
        <dbReference type="EMBL" id="KAB5571650.1"/>
    </source>
</evidence>
<dbReference type="Proteomes" id="UP000327468">
    <property type="component" value="Chromosome 7"/>
</dbReference>
<keyword evidence="2" id="KW-0732">Signal</keyword>
<protein>
    <recommendedName>
        <fullName evidence="3">Chemokine interleukin-8-like domain-containing protein</fullName>
    </recommendedName>
</protein>
<evidence type="ECO:0000259" key="3">
    <source>
        <dbReference type="Pfam" id="PF00048"/>
    </source>
</evidence>
<feature type="domain" description="Chemokine interleukin-8-like" evidence="3">
    <location>
        <begin position="37"/>
        <end position="79"/>
    </location>
</feature>
<dbReference type="AlphaFoldDB" id="A0A5N5NVU3"/>
<organism evidence="4 5">
    <name type="scientific">Pangasianodon hypophthalmus</name>
    <name type="common">Striped catfish</name>
    <name type="synonym">Helicophagus hypophthalmus</name>
    <dbReference type="NCBI Taxonomy" id="310915"/>
    <lineage>
        <taxon>Eukaryota</taxon>
        <taxon>Metazoa</taxon>
        <taxon>Chordata</taxon>
        <taxon>Craniata</taxon>
        <taxon>Vertebrata</taxon>
        <taxon>Euteleostomi</taxon>
        <taxon>Actinopterygii</taxon>
        <taxon>Neopterygii</taxon>
        <taxon>Teleostei</taxon>
        <taxon>Ostariophysi</taxon>
        <taxon>Siluriformes</taxon>
        <taxon>Pangasiidae</taxon>
        <taxon>Pangasianodon</taxon>
    </lineage>
</organism>
<name>A0A5N5NVU3_PANHP</name>
<dbReference type="EMBL" id="VFJC01000008">
    <property type="protein sequence ID" value="KAB5571650.1"/>
    <property type="molecule type" value="Genomic_DNA"/>
</dbReference>
<reference evidence="4 5" key="1">
    <citation type="submission" date="2019-06" db="EMBL/GenBank/DDBJ databases">
        <title>A chromosome-scale genome assembly of the striped catfish, Pangasianodon hypophthalmus.</title>
        <authorList>
            <person name="Wen M."/>
            <person name="Zahm M."/>
            <person name="Roques C."/>
            <person name="Cabau C."/>
            <person name="Klopp C."/>
            <person name="Donnadieu C."/>
            <person name="Jouanno E."/>
            <person name="Avarre J.-C."/>
            <person name="Campet M."/>
            <person name="Ha T.T.T."/>
            <person name="Dugue R."/>
            <person name="Lampietro C."/>
            <person name="Louis A."/>
            <person name="Herpin A."/>
            <person name="Echchiki A."/>
            <person name="Berthelot C."/>
            <person name="Parey E."/>
            <person name="Roest-Crollius H."/>
            <person name="Braasch I."/>
            <person name="Postlethwait J."/>
            <person name="Bobe J."/>
            <person name="Montfort J."/>
            <person name="Bouchez O."/>
            <person name="Begum T."/>
            <person name="Schartl M."/>
            <person name="Guiguen Y."/>
        </authorList>
    </citation>
    <scope>NUCLEOTIDE SEQUENCE [LARGE SCALE GENOMIC DNA]</scope>
    <source>
        <strain evidence="4 5">Indonesia</strain>
        <tissue evidence="4">Blood</tissue>
    </source>
</reference>
<gene>
    <name evidence="4" type="ORF">PHYPO_G00227490</name>
</gene>
<proteinExistence type="predicted"/>
<dbReference type="GO" id="GO:0008009">
    <property type="term" value="F:chemokine activity"/>
    <property type="evidence" value="ECO:0007669"/>
    <property type="project" value="InterPro"/>
</dbReference>
<dbReference type="Gene3D" id="2.40.50.40">
    <property type="match status" value="1"/>
</dbReference>
<keyword evidence="1" id="KW-0202">Cytokine</keyword>
<sequence>MPPSNMKLRRVFLVLGFVLIMVLSVDASPQVLIGSNSCCSSFFRGKIPPKLIVKAEKTDPRCAKRGFVVTTPRQQLCVRKVSATGK</sequence>
<dbReference type="Pfam" id="PF00048">
    <property type="entry name" value="IL8"/>
    <property type="match status" value="1"/>
</dbReference>
<dbReference type="SUPFAM" id="SSF54117">
    <property type="entry name" value="Interleukin 8-like chemokines"/>
    <property type="match status" value="1"/>
</dbReference>
<keyword evidence="5" id="KW-1185">Reference proteome</keyword>
<evidence type="ECO:0000256" key="1">
    <source>
        <dbReference type="ARBA" id="ARBA00022514"/>
    </source>
</evidence>